<evidence type="ECO:0000313" key="3">
    <source>
        <dbReference type="Proteomes" id="UP000270296"/>
    </source>
</evidence>
<name>A0A183IGZ1_9BILA</name>
<proteinExistence type="predicted"/>
<keyword evidence="3" id="KW-1185">Reference proteome</keyword>
<evidence type="ECO:0000313" key="4">
    <source>
        <dbReference type="WBParaSite" id="SBAD_0000302501-mRNA-1"/>
    </source>
</evidence>
<reference evidence="4" key="1">
    <citation type="submission" date="2016-06" db="UniProtKB">
        <authorList>
            <consortium name="WormBaseParasite"/>
        </authorList>
    </citation>
    <scope>IDENTIFICATION</scope>
</reference>
<gene>
    <name evidence="2" type="ORF">SBAD_LOCUS2886</name>
</gene>
<sequence>MSPKVEYCCAKLGSHSATVYIRGLAKSVIPDSWRISCLTPVSKETNRLSDPAAFRPVAVTSALLKTLKHYVLYNIDKAIVSHTDPCLFTYKTETGTCDALAYSTNDVGEYLNKQGHFARSTLFDSSSAFSTGAKHLTSLGGAPIGVFFMYHLTTFGLQSLDFAKRTLKRALPHQVPDSASCPSLPPSPSSSSDKGDEFRCVTTSSEGIVANCVATENQCDNGPGDSLSYNDEIDHAGLIRTCLKLARRRGGGSDSSKQSKSFWSFCGGKEGRELVTLNRLS</sequence>
<accession>A0A183IGZ1</accession>
<feature type="region of interest" description="Disordered" evidence="1">
    <location>
        <begin position="174"/>
        <end position="197"/>
    </location>
</feature>
<dbReference type="WBParaSite" id="SBAD_0000302501-mRNA-1">
    <property type="protein sequence ID" value="SBAD_0000302501-mRNA-1"/>
    <property type="gene ID" value="SBAD_0000302501"/>
</dbReference>
<evidence type="ECO:0000313" key="2">
    <source>
        <dbReference type="EMBL" id="VDO99265.1"/>
    </source>
</evidence>
<dbReference type="Proteomes" id="UP000270296">
    <property type="component" value="Unassembled WGS sequence"/>
</dbReference>
<dbReference type="OrthoDB" id="411173at2759"/>
<evidence type="ECO:0000256" key="1">
    <source>
        <dbReference type="SAM" id="MobiDB-lite"/>
    </source>
</evidence>
<organism evidence="4">
    <name type="scientific">Soboliphyme baturini</name>
    <dbReference type="NCBI Taxonomy" id="241478"/>
    <lineage>
        <taxon>Eukaryota</taxon>
        <taxon>Metazoa</taxon>
        <taxon>Ecdysozoa</taxon>
        <taxon>Nematoda</taxon>
        <taxon>Enoplea</taxon>
        <taxon>Dorylaimia</taxon>
        <taxon>Dioctophymatida</taxon>
        <taxon>Dioctophymatoidea</taxon>
        <taxon>Soboliphymatidae</taxon>
        <taxon>Soboliphyme</taxon>
    </lineage>
</organism>
<reference evidence="2 3" key="2">
    <citation type="submission" date="2018-11" db="EMBL/GenBank/DDBJ databases">
        <authorList>
            <consortium name="Pathogen Informatics"/>
        </authorList>
    </citation>
    <scope>NUCLEOTIDE SEQUENCE [LARGE SCALE GENOMIC DNA]</scope>
</reference>
<protein>
    <submittedName>
        <fullName evidence="2 4">Uncharacterized protein</fullName>
    </submittedName>
</protein>
<dbReference type="AlphaFoldDB" id="A0A183IGZ1"/>
<dbReference type="EMBL" id="UZAM01007461">
    <property type="protein sequence ID" value="VDO99265.1"/>
    <property type="molecule type" value="Genomic_DNA"/>
</dbReference>